<comment type="caution">
    <text evidence="6">The sequence shown here is derived from an EMBL/GenBank/DDBJ whole genome shotgun (WGS) entry which is preliminary data.</text>
</comment>
<keyword evidence="3" id="KW-0804">Transcription</keyword>
<evidence type="ECO:0000256" key="2">
    <source>
        <dbReference type="ARBA" id="ARBA00023125"/>
    </source>
</evidence>
<keyword evidence="4" id="KW-1133">Transmembrane helix</keyword>
<keyword evidence="4" id="KW-0472">Membrane</keyword>
<protein>
    <submittedName>
        <fullName evidence="6">AraC family transcriptional regulator</fullName>
    </submittedName>
</protein>
<dbReference type="Proteomes" id="UP001548189">
    <property type="component" value="Unassembled WGS sequence"/>
</dbReference>
<evidence type="ECO:0000259" key="5">
    <source>
        <dbReference type="PROSITE" id="PS01124"/>
    </source>
</evidence>
<dbReference type="PANTHER" id="PTHR43280">
    <property type="entry name" value="ARAC-FAMILY TRANSCRIPTIONAL REGULATOR"/>
    <property type="match status" value="1"/>
</dbReference>
<gene>
    <name evidence="6" type="ORF">ABVT43_19585</name>
</gene>
<dbReference type="Gene3D" id="1.10.10.60">
    <property type="entry name" value="Homeodomain-like"/>
    <property type="match status" value="2"/>
</dbReference>
<evidence type="ECO:0000313" key="7">
    <source>
        <dbReference type="Proteomes" id="UP001548189"/>
    </source>
</evidence>
<dbReference type="EMBL" id="JBEVCJ010000050">
    <property type="protein sequence ID" value="MET1257350.1"/>
    <property type="molecule type" value="Genomic_DNA"/>
</dbReference>
<evidence type="ECO:0000256" key="3">
    <source>
        <dbReference type="ARBA" id="ARBA00023163"/>
    </source>
</evidence>
<sequence>MAPVDFCAIHDVIVEYRIDGGDWLTVNNWRLNLKQSQFLNNSALVELRSKNKQATKFHSQNKIDGINQLYKYDVKFTVQSVIKAGVINVWLVLFLLLGTTVIISLAFMTYKKSHNKPEQDKGDFKIKELALQQQSFITKEISSETCLFYLHLQSYIAFNPAYSQVRLQVGQLVKLLADMTNELAQYRNLEKEIEISEIVKDYIHQYLAEYLQILPQDSWLEIEEVSSRVSCVLIEHHFALVNVLFSLVKLESSSIALKKISPRKAQLSFVSKYTLDEAVDAVVFFELFKILARLLVNIGNETGVSSEFTFSNKILSWKIAFSAIQRWRHHLTASPNNVSQKKIELTPLDESNKNNSKLIFINLTQNHFANNELKKLFELYEFKTVLDYHHDNRKKKYELSQFPFVIAVFEVTQESWQEIEVIANASKFPVIVCYTRFEAGLNLSKLDNEHVLLLTLSPDSSVLNAIVQFNFLRYRSKQKTESVTNLNADEYYLSNQRSRHECNYQEKTFDNERGNIRTASMEMLLVRLDDYLEQHYADETLDVEKIAFALQLSSRQLGRKLKQNLNLTTAEYVRQFRLNRSLDLLREGYSINQVFKMTGFSTRSYFSTCFKKYFKVSPAQFNLIKNKTMLS</sequence>
<dbReference type="PANTHER" id="PTHR43280:SF2">
    <property type="entry name" value="HTH-TYPE TRANSCRIPTIONAL REGULATOR EXSA"/>
    <property type="match status" value="1"/>
</dbReference>
<proteinExistence type="predicted"/>
<feature type="domain" description="HTH araC/xylS-type" evidence="5">
    <location>
        <begin position="526"/>
        <end position="624"/>
    </location>
</feature>
<accession>A0ABV2BZL3</accession>
<keyword evidence="2" id="KW-0238">DNA-binding</keyword>
<dbReference type="Pfam" id="PF12833">
    <property type="entry name" value="HTH_18"/>
    <property type="match status" value="1"/>
</dbReference>
<dbReference type="SMART" id="SM00342">
    <property type="entry name" value="HTH_ARAC"/>
    <property type="match status" value="1"/>
</dbReference>
<name>A0ABV2BZL3_9GAMM</name>
<keyword evidence="4" id="KW-0812">Transmembrane</keyword>
<dbReference type="SUPFAM" id="SSF46689">
    <property type="entry name" value="Homeodomain-like"/>
    <property type="match status" value="1"/>
</dbReference>
<feature type="transmembrane region" description="Helical" evidence="4">
    <location>
        <begin position="89"/>
        <end position="110"/>
    </location>
</feature>
<keyword evidence="1" id="KW-0805">Transcription regulation</keyword>
<reference evidence="6 7" key="1">
    <citation type="submission" date="2024-06" db="EMBL/GenBank/DDBJ databases">
        <authorList>
            <person name="Li F."/>
        </authorList>
    </citation>
    <scope>NUCLEOTIDE SEQUENCE [LARGE SCALE GENOMIC DNA]</scope>
    <source>
        <strain evidence="6 7">GXAS 311</strain>
    </source>
</reference>
<evidence type="ECO:0000313" key="6">
    <source>
        <dbReference type="EMBL" id="MET1257350.1"/>
    </source>
</evidence>
<dbReference type="PROSITE" id="PS01124">
    <property type="entry name" value="HTH_ARAC_FAMILY_2"/>
    <property type="match status" value="1"/>
</dbReference>
<dbReference type="RefSeq" id="WP_353897934.1">
    <property type="nucleotide sequence ID" value="NZ_JBEVCJ010000050.1"/>
</dbReference>
<organism evidence="6 7">
    <name type="scientific">Aliikangiella maris</name>
    <dbReference type="NCBI Taxonomy" id="3162458"/>
    <lineage>
        <taxon>Bacteria</taxon>
        <taxon>Pseudomonadati</taxon>
        <taxon>Pseudomonadota</taxon>
        <taxon>Gammaproteobacteria</taxon>
        <taxon>Oceanospirillales</taxon>
        <taxon>Pleioneaceae</taxon>
        <taxon>Aliikangiella</taxon>
    </lineage>
</organism>
<evidence type="ECO:0000256" key="4">
    <source>
        <dbReference type="SAM" id="Phobius"/>
    </source>
</evidence>
<dbReference type="InterPro" id="IPR018060">
    <property type="entry name" value="HTH_AraC"/>
</dbReference>
<evidence type="ECO:0000256" key="1">
    <source>
        <dbReference type="ARBA" id="ARBA00023015"/>
    </source>
</evidence>
<keyword evidence="7" id="KW-1185">Reference proteome</keyword>
<dbReference type="InterPro" id="IPR009057">
    <property type="entry name" value="Homeodomain-like_sf"/>
</dbReference>